<feature type="region of interest" description="Disordered" evidence="1">
    <location>
        <begin position="139"/>
        <end position="194"/>
    </location>
</feature>
<dbReference type="InterPro" id="IPR001357">
    <property type="entry name" value="BRCT_dom"/>
</dbReference>
<feature type="domain" description="BRCT" evidence="2">
    <location>
        <begin position="34"/>
        <end position="130"/>
    </location>
</feature>
<evidence type="ECO:0000313" key="3">
    <source>
        <dbReference type="EMBL" id="KAF7503362.1"/>
    </source>
</evidence>
<evidence type="ECO:0000313" key="4">
    <source>
        <dbReference type="Proteomes" id="UP000606974"/>
    </source>
</evidence>
<reference evidence="3" key="1">
    <citation type="submission" date="2020-02" db="EMBL/GenBank/DDBJ databases">
        <authorList>
            <person name="Palmer J.M."/>
        </authorList>
    </citation>
    <scope>NUCLEOTIDE SEQUENCE</scope>
    <source>
        <strain evidence="3">EPUS1.4</strain>
        <tissue evidence="3">Thallus</tissue>
    </source>
</reference>
<name>A0A8H7AA10_9EURO</name>
<dbReference type="InterPro" id="IPR036420">
    <property type="entry name" value="BRCT_dom_sf"/>
</dbReference>
<evidence type="ECO:0000256" key="1">
    <source>
        <dbReference type="SAM" id="MobiDB-lite"/>
    </source>
</evidence>
<feature type="region of interest" description="Disordered" evidence="1">
    <location>
        <begin position="1"/>
        <end position="26"/>
    </location>
</feature>
<evidence type="ECO:0000259" key="2">
    <source>
        <dbReference type="PROSITE" id="PS50172"/>
    </source>
</evidence>
<gene>
    <name evidence="3" type="ORF">GJ744_003926</name>
</gene>
<accession>A0A8H7AA10</accession>
<comment type="caution">
    <text evidence="3">The sequence shown here is derived from an EMBL/GenBank/DDBJ whole genome shotgun (WGS) entry which is preliminary data.</text>
</comment>
<dbReference type="Proteomes" id="UP000606974">
    <property type="component" value="Unassembled WGS sequence"/>
</dbReference>
<dbReference type="EMBL" id="JAACFV010000182">
    <property type="protein sequence ID" value="KAF7503362.1"/>
    <property type="molecule type" value="Genomic_DNA"/>
</dbReference>
<proteinExistence type="predicted"/>
<sequence>MPAQSSNRRTISAKAPPKLSKKQSSKKLIQLQPDDAQIFRGLVFYFFPNNDIAAPRRKRIEKAQEYGALWAREWSADVTHVIVDANLRMSDVEKVIGSDQLKPRHVIVNEKYPPDCIEYQVLLPTHLLKFQLDQVFHDRPRRGPEAEGQQPREKSPKPASESFNRSKISATAGAASKPDNEHEEPAVVTHEPASFAAVEGFGPSITMKNGKDADDELDRIVAEVQATADLSWKMTAWNHLPPQLPPIRKMVSRQECKKRNTRG</sequence>
<dbReference type="AlphaFoldDB" id="A0A8H7AA10"/>
<dbReference type="PROSITE" id="PS50172">
    <property type="entry name" value="BRCT"/>
    <property type="match status" value="1"/>
</dbReference>
<feature type="compositionally biased region" description="Basic and acidic residues" evidence="1">
    <location>
        <begin position="139"/>
        <end position="156"/>
    </location>
</feature>
<feature type="compositionally biased region" description="Polar residues" evidence="1">
    <location>
        <begin position="1"/>
        <end position="10"/>
    </location>
</feature>
<dbReference type="Gene3D" id="3.40.50.10190">
    <property type="entry name" value="BRCT domain"/>
    <property type="match status" value="1"/>
</dbReference>
<dbReference type="OrthoDB" id="5409731at2759"/>
<protein>
    <recommendedName>
        <fullName evidence="2">BRCT domain-containing protein</fullName>
    </recommendedName>
</protein>
<keyword evidence="4" id="KW-1185">Reference proteome</keyword>
<organism evidence="3 4">
    <name type="scientific">Endocarpon pusillum</name>
    <dbReference type="NCBI Taxonomy" id="364733"/>
    <lineage>
        <taxon>Eukaryota</taxon>
        <taxon>Fungi</taxon>
        <taxon>Dikarya</taxon>
        <taxon>Ascomycota</taxon>
        <taxon>Pezizomycotina</taxon>
        <taxon>Eurotiomycetes</taxon>
        <taxon>Chaetothyriomycetidae</taxon>
        <taxon>Verrucariales</taxon>
        <taxon>Verrucariaceae</taxon>
        <taxon>Endocarpon</taxon>
    </lineage>
</organism>
<dbReference type="SUPFAM" id="SSF52113">
    <property type="entry name" value="BRCT domain"/>
    <property type="match status" value="1"/>
</dbReference>